<keyword evidence="4" id="KW-0521">NADP</keyword>
<dbReference type="Proteomes" id="UP001283361">
    <property type="component" value="Unassembled WGS sequence"/>
</dbReference>
<name>A0AAE1AR29_9GAST</name>
<gene>
    <name evidence="8" type="ORF">RRG08_045927</name>
</gene>
<evidence type="ECO:0000256" key="3">
    <source>
        <dbReference type="ARBA" id="ARBA00022490"/>
    </source>
</evidence>
<dbReference type="InterPro" id="IPR051603">
    <property type="entry name" value="Zinc-ADH_QOR/CCCR"/>
</dbReference>
<dbReference type="InterPro" id="IPR020843">
    <property type="entry name" value="ER"/>
</dbReference>
<dbReference type="PANTHER" id="PTHR44154:SF1">
    <property type="entry name" value="QUINONE OXIDOREDUCTASE"/>
    <property type="match status" value="1"/>
</dbReference>
<comment type="similarity">
    <text evidence="2">Belongs to the zinc-containing alcohol dehydrogenase family. Quinone oxidoreductase subfamily.</text>
</comment>
<dbReference type="InterPro" id="IPR013154">
    <property type="entry name" value="ADH-like_N"/>
</dbReference>
<dbReference type="SUPFAM" id="SSF51735">
    <property type="entry name" value="NAD(P)-binding Rossmann-fold domains"/>
    <property type="match status" value="1"/>
</dbReference>
<reference evidence="8" key="1">
    <citation type="journal article" date="2023" name="G3 (Bethesda)">
        <title>A reference genome for the long-term kleptoplast-retaining sea slug Elysia crispata morphotype clarki.</title>
        <authorList>
            <person name="Eastman K.E."/>
            <person name="Pendleton A.L."/>
            <person name="Shaikh M.A."/>
            <person name="Suttiyut T."/>
            <person name="Ogas R."/>
            <person name="Tomko P."/>
            <person name="Gavelis G."/>
            <person name="Widhalm J.R."/>
            <person name="Wisecaver J.H."/>
        </authorList>
    </citation>
    <scope>NUCLEOTIDE SEQUENCE</scope>
    <source>
        <strain evidence="8">ECLA1</strain>
    </source>
</reference>
<evidence type="ECO:0000256" key="1">
    <source>
        <dbReference type="ARBA" id="ARBA00004496"/>
    </source>
</evidence>
<keyword evidence="5" id="KW-0694">RNA-binding</keyword>
<dbReference type="InterPro" id="IPR011032">
    <property type="entry name" value="GroES-like_sf"/>
</dbReference>
<accession>A0AAE1AR29</accession>
<evidence type="ECO:0000256" key="2">
    <source>
        <dbReference type="ARBA" id="ARBA00010371"/>
    </source>
</evidence>
<dbReference type="InterPro" id="IPR013149">
    <property type="entry name" value="ADH-like_C"/>
</dbReference>
<evidence type="ECO:0000256" key="6">
    <source>
        <dbReference type="ARBA" id="ARBA00022990"/>
    </source>
</evidence>
<evidence type="ECO:0000259" key="7">
    <source>
        <dbReference type="SMART" id="SM00829"/>
    </source>
</evidence>
<keyword evidence="9" id="KW-1185">Reference proteome</keyword>
<proteinExistence type="inferred from homology"/>
<evidence type="ECO:0000313" key="9">
    <source>
        <dbReference type="Proteomes" id="UP001283361"/>
    </source>
</evidence>
<dbReference type="CDD" id="cd08253">
    <property type="entry name" value="zeta_crystallin"/>
    <property type="match status" value="1"/>
</dbReference>
<dbReference type="GO" id="GO:0005829">
    <property type="term" value="C:cytosol"/>
    <property type="evidence" value="ECO:0007669"/>
    <property type="project" value="TreeGrafter"/>
</dbReference>
<dbReference type="SMART" id="SM00829">
    <property type="entry name" value="PKS_ER"/>
    <property type="match status" value="1"/>
</dbReference>
<organism evidence="8 9">
    <name type="scientific">Elysia crispata</name>
    <name type="common">lettuce slug</name>
    <dbReference type="NCBI Taxonomy" id="231223"/>
    <lineage>
        <taxon>Eukaryota</taxon>
        <taxon>Metazoa</taxon>
        <taxon>Spiralia</taxon>
        <taxon>Lophotrochozoa</taxon>
        <taxon>Mollusca</taxon>
        <taxon>Gastropoda</taxon>
        <taxon>Heterobranchia</taxon>
        <taxon>Euthyneura</taxon>
        <taxon>Panpulmonata</taxon>
        <taxon>Sacoglossa</taxon>
        <taxon>Placobranchoidea</taxon>
        <taxon>Plakobranchidae</taxon>
        <taxon>Elysia</taxon>
    </lineage>
</organism>
<dbReference type="AlphaFoldDB" id="A0AAE1AR29"/>
<dbReference type="PANTHER" id="PTHR44154">
    <property type="entry name" value="QUINONE OXIDOREDUCTASE"/>
    <property type="match status" value="1"/>
</dbReference>
<protein>
    <recommendedName>
        <fullName evidence="7">Enoyl reductase (ER) domain-containing protein</fullName>
    </recommendedName>
</protein>
<sequence length="322" mass="34228">MRAIRVTTFGSIENLKLESNVPVPVVGKREVLIKVNAAGVNPVDTYIRSGTFSLLPELPYTPGSDASGVVEEVGSEVTKFKKGDRVCTVRSVSGSYAEYATAEDKYVNHLSDKLSFAQGAAIGIPYYTAVKALQIRAKARPGESCLIHGASGAVGIAAIQFAKAIGLYVVGTAGTKEGMALVKNTGADLVFNHKEEGYIKAVQAAIVGADIILEMLANVNLQKDLDLVNTRGRIVVIGCRGSIEINPRSTMAKESSIMGVNLMTATDEDLQEAHRVIKAGIEEGWVEPKVSTTYPLGEAKTAHHDVINNQGTTGKLVLDTTK</sequence>
<comment type="subcellular location">
    <subcellularLocation>
        <location evidence="1">Cytoplasm</location>
    </subcellularLocation>
</comment>
<dbReference type="Gene3D" id="3.90.180.10">
    <property type="entry name" value="Medium-chain alcohol dehydrogenases, catalytic domain"/>
    <property type="match status" value="1"/>
</dbReference>
<dbReference type="FunFam" id="3.40.50.720:FF:000244">
    <property type="entry name" value="quinone oxidoreductase"/>
    <property type="match status" value="1"/>
</dbReference>
<dbReference type="Pfam" id="PF00107">
    <property type="entry name" value="ADH_zinc_N"/>
    <property type="match status" value="1"/>
</dbReference>
<evidence type="ECO:0000256" key="4">
    <source>
        <dbReference type="ARBA" id="ARBA00022857"/>
    </source>
</evidence>
<comment type="caution">
    <text evidence="8">The sequence shown here is derived from an EMBL/GenBank/DDBJ whole genome shotgun (WGS) entry which is preliminary data.</text>
</comment>
<dbReference type="Gene3D" id="3.40.50.720">
    <property type="entry name" value="NAD(P)-binding Rossmann-like Domain"/>
    <property type="match status" value="1"/>
</dbReference>
<evidence type="ECO:0000256" key="5">
    <source>
        <dbReference type="ARBA" id="ARBA00022884"/>
    </source>
</evidence>
<dbReference type="GO" id="GO:0003730">
    <property type="term" value="F:mRNA 3'-UTR binding"/>
    <property type="evidence" value="ECO:0007669"/>
    <property type="project" value="TreeGrafter"/>
</dbReference>
<keyword evidence="3" id="KW-0963">Cytoplasm</keyword>
<dbReference type="FunFam" id="3.90.180.10:FF:000016">
    <property type="entry name" value="Quinone oxidoreductase"/>
    <property type="match status" value="1"/>
</dbReference>
<dbReference type="SUPFAM" id="SSF50129">
    <property type="entry name" value="GroES-like"/>
    <property type="match status" value="1"/>
</dbReference>
<dbReference type="InterPro" id="IPR036291">
    <property type="entry name" value="NAD(P)-bd_dom_sf"/>
</dbReference>
<dbReference type="GO" id="GO:0070402">
    <property type="term" value="F:NADPH binding"/>
    <property type="evidence" value="ECO:0007669"/>
    <property type="project" value="TreeGrafter"/>
</dbReference>
<dbReference type="EMBL" id="JAWDGP010001377">
    <property type="protein sequence ID" value="KAK3792383.1"/>
    <property type="molecule type" value="Genomic_DNA"/>
</dbReference>
<evidence type="ECO:0000313" key="8">
    <source>
        <dbReference type="EMBL" id="KAK3792383.1"/>
    </source>
</evidence>
<dbReference type="GO" id="GO:0003960">
    <property type="term" value="F:quinone reductase (NADPH) activity"/>
    <property type="evidence" value="ECO:0007669"/>
    <property type="project" value="TreeGrafter"/>
</dbReference>
<feature type="domain" description="Enoyl reductase (ER)" evidence="7">
    <location>
        <begin position="10"/>
        <end position="318"/>
    </location>
</feature>
<dbReference type="Pfam" id="PF08240">
    <property type="entry name" value="ADH_N"/>
    <property type="match status" value="1"/>
</dbReference>
<keyword evidence="6" id="KW-0007">Acetylation</keyword>